<evidence type="ECO:0000313" key="1">
    <source>
        <dbReference type="EMBL" id="KAJ8899574.1"/>
    </source>
</evidence>
<comment type="caution">
    <text evidence="1">The sequence shown here is derived from an EMBL/GenBank/DDBJ whole genome shotgun (WGS) entry which is preliminary data.</text>
</comment>
<evidence type="ECO:0000313" key="2">
    <source>
        <dbReference type="Proteomes" id="UP001159364"/>
    </source>
</evidence>
<accession>A0AAV8UC40</accession>
<name>A0AAV8UC40_9ROSI</name>
<organism evidence="1 2">
    <name type="scientific">Erythroxylum novogranatense</name>
    <dbReference type="NCBI Taxonomy" id="1862640"/>
    <lineage>
        <taxon>Eukaryota</taxon>
        <taxon>Viridiplantae</taxon>
        <taxon>Streptophyta</taxon>
        <taxon>Embryophyta</taxon>
        <taxon>Tracheophyta</taxon>
        <taxon>Spermatophyta</taxon>
        <taxon>Magnoliopsida</taxon>
        <taxon>eudicotyledons</taxon>
        <taxon>Gunneridae</taxon>
        <taxon>Pentapetalae</taxon>
        <taxon>rosids</taxon>
        <taxon>fabids</taxon>
        <taxon>Malpighiales</taxon>
        <taxon>Erythroxylaceae</taxon>
        <taxon>Erythroxylum</taxon>
    </lineage>
</organism>
<keyword evidence="2" id="KW-1185">Reference proteome</keyword>
<proteinExistence type="predicted"/>
<gene>
    <name evidence="1" type="ORF">K2173_018548</name>
</gene>
<protein>
    <submittedName>
        <fullName evidence="1">Uncharacterized protein</fullName>
    </submittedName>
</protein>
<dbReference type="AlphaFoldDB" id="A0AAV8UC40"/>
<dbReference type="Proteomes" id="UP001159364">
    <property type="component" value="Linkage Group LG08"/>
</dbReference>
<sequence>MTAIIKHRTSRVVIFQPVYSPKKGILPQIYPPRLGYGLVGNPYGALTGGYGASSLARPVIYGRGPTPAGMAMKPMLLPDGRIGYFL</sequence>
<dbReference type="EMBL" id="JAIWQS010000008">
    <property type="protein sequence ID" value="KAJ8899574.1"/>
    <property type="molecule type" value="Genomic_DNA"/>
</dbReference>
<reference evidence="1 2" key="1">
    <citation type="submission" date="2021-09" db="EMBL/GenBank/DDBJ databases">
        <title>Genomic insights and catalytic innovation underlie evolution of tropane alkaloids biosynthesis.</title>
        <authorList>
            <person name="Wang Y.-J."/>
            <person name="Tian T."/>
            <person name="Huang J.-P."/>
            <person name="Huang S.-X."/>
        </authorList>
    </citation>
    <scope>NUCLEOTIDE SEQUENCE [LARGE SCALE GENOMIC DNA]</scope>
    <source>
        <strain evidence="1">KIB-2018</strain>
        <tissue evidence="1">Leaf</tissue>
    </source>
</reference>